<comment type="caution">
    <text evidence="7">The sequence shown here is derived from an EMBL/GenBank/DDBJ whole genome shotgun (WGS) entry which is preliminary data.</text>
</comment>
<feature type="signal peptide" evidence="5">
    <location>
        <begin position="1"/>
        <end position="20"/>
    </location>
</feature>
<evidence type="ECO:0000256" key="1">
    <source>
        <dbReference type="ARBA" id="ARBA00022617"/>
    </source>
</evidence>
<dbReference type="PROSITE" id="PS51007">
    <property type="entry name" value="CYTC"/>
    <property type="match status" value="1"/>
</dbReference>
<feature type="domain" description="Cytochrome c" evidence="6">
    <location>
        <begin position="27"/>
        <end position="115"/>
    </location>
</feature>
<keyword evidence="1 4" id="KW-0349">Heme</keyword>
<dbReference type="InterPro" id="IPR009056">
    <property type="entry name" value="Cyt_c-like_dom"/>
</dbReference>
<dbReference type="PANTHER" id="PTHR35008">
    <property type="entry name" value="BLL4482 PROTEIN-RELATED"/>
    <property type="match status" value="1"/>
</dbReference>
<dbReference type="Gene3D" id="1.10.760.10">
    <property type="entry name" value="Cytochrome c-like domain"/>
    <property type="match status" value="1"/>
</dbReference>
<feature type="chain" id="PRO_5046124104" evidence="5">
    <location>
        <begin position="21"/>
        <end position="134"/>
    </location>
</feature>
<keyword evidence="3 4" id="KW-0408">Iron</keyword>
<sequence length="134" mass="14360">MKAINLGMVAAVLVSSTAMAEDAPVDVREVKGKALYEEHCASCHQFDGGGVPMLQPELIDKPRANGPVGGVIDMILFGSAAMKPTDEDYSNEMPAFAHLSDKDIALIATYVRTHFDNNGGLVTSDDVRDRRPAN</sequence>
<evidence type="ECO:0000259" key="6">
    <source>
        <dbReference type="PROSITE" id="PS51007"/>
    </source>
</evidence>
<name>A0ABV8UET9_9PROT</name>
<dbReference type="InterPro" id="IPR051459">
    <property type="entry name" value="Cytochrome_c-type_DH"/>
</dbReference>
<evidence type="ECO:0000256" key="5">
    <source>
        <dbReference type="SAM" id="SignalP"/>
    </source>
</evidence>
<reference evidence="8" key="1">
    <citation type="journal article" date="2019" name="Int. J. Syst. Evol. Microbiol.">
        <title>The Global Catalogue of Microorganisms (GCM) 10K type strain sequencing project: providing services to taxonomists for standard genome sequencing and annotation.</title>
        <authorList>
            <consortium name="The Broad Institute Genomics Platform"/>
            <consortium name="The Broad Institute Genome Sequencing Center for Infectious Disease"/>
            <person name="Wu L."/>
            <person name="Ma J."/>
        </authorList>
    </citation>
    <scope>NUCLEOTIDE SEQUENCE [LARGE SCALE GENOMIC DNA]</scope>
    <source>
        <strain evidence="8">CGMCC 1.15304</strain>
    </source>
</reference>
<evidence type="ECO:0000256" key="2">
    <source>
        <dbReference type="ARBA" id="ARBA00022723"/>
    </source>
</evidence>
<dbReference type="Proteomes" id="UP001595776">
    <property type="component" value="Unassembled WGS sequence"/>
</dbReference>
<dbReference type="InterPro" id="IPR036909">
    <property type="entry name" value="Cyt_c-like_dom_sf"/>
</dbReference>
<evidence type="ECO:0000313" key="7">
    <source>
        <dbReference type="EMBL" id="MFC4349009.1"/>
    </source>
</evidence>
<evidence type="ECO:0000256" key="4">
    <source>
        <dbReference type="PROSITE-ProRule" id="PRU00433"/>
    </source>
</evidence>
<evidence type="ECO:0000256" key="3">
    <source>
        <dbReference type="ARBA" id="ARBA00023004"/>
    </source>
</evidence>
<organism evidence="7 8">
    <name type="scientific">Kordiimonas lipolytica</name>
    <dbReference type="NCBI Taxonomy" id="1662421"/>
    <lineage>
        <taxon>Bacteria</taxon>
        <taxon>Pseudomonadati</taxon>
        <taxon>Pseudomonadota</taxon>
        <taxon>Alphaproteobacteria</taxon>
        <taxon>Kordiimonadales</taxon>
        <taxon>Kordiimonadaceae</taxon>
        <taxon>Kordiimonas</taxon>
    </lineage>
</organism>
<proteinExistence type="predicted"/>
<evidence type="ECO:0000313" key="8">
    <source>
        <dbReference type="Proteomes" id="UP001595776"/>
    </source>
</evidence>
<dbReference type="EMBL" id="JBHSCR010000014">
    <property type="protein sequence ID" value="MFC4349009.1"/>
    <property type="molecule type" value="Genomic_DNA"/>
</dbReference>
<dbReference type="PANTHER" id="PTHR35008:SF8">
    <property type="entry name" value="ALCOHOL DEHYDROGENASE CYTOCHROME C SUBUNIT"/>
    <property type="match status" value="1"/>
</dbReference>
<keyword evidence="8" id="KW-1185">Reference proteome</keyword>
<keyword evidence="2 4" id="KW-0479">Metal-binding</keyword>
<keyword evidence="5" id="KW-0732">Signal</keyword>
<dbReference type="SUPFAM" id="SSF46626">
    <property type="entry name" value="Cytochrome c"/>
    <property type="match status" value="1"/>
</dbReference>
<protein>
    <submittedName>
        <fullName evidence="7">C-type cytochrome</fullName>
    </submittedName>
</protein>
<dbReference type="Pfam" id="PF00034">
    <property type="entry name" value="Cytochrom_C"/>
    <property type="match status" value="1"/>
</dbReference>
<gene>
    <name evidence="7" type="ORF">ACFO5Q_14235</name>
</gene>
<dbReference type="RefSeq" id="WP_082719662.1">
    <property type="nucleotide sequence ID" value="NZ_JBHSCR010000014.1"/>
</dbReference>
<accession>A0ABV8UET9</accession>